<organism evidence="1">
    <name type="scientific">marine sediment metagenome</name>
    <dbReference type="NCBI Taxonomy" id="412755"/>
    <lineage>
        <taxon>unclassified sequences</taxon>
        <taxon>metagenomes</taxon>
        <taxon>ecological metagenomes</taxon>
    </lineage>
</organism>
<name>A0A0F9E109_9ZZZZ</name>
<evidence type="ECO:0000313" key="1">
    <source>
        <dbReference type="EMBL" id="KKL67723.1"/>
    </source>
</evidence>
<proteinExistence type="predicted"/>
<gene>
    <name evidence="1" type="ORF">LCGC14_2132140</name>
</gene>
<sequence length="108" mass="12050">MDRTADHKRTRALLHTMVDKLCDEGELITISQRDQWDTGGGVSSRHFVIITYVKAEEAVRVALAAGGQVTMDQPPRTCTKCGRPVMLGGLLEGLIHVGWSWRVWHAPR</sequence>
<accession>A0A0F9E109</accession>
<comment type="caution">
    <text evidence="1">The sequence shown here is derived from an EMBL/GenBank/DDBJ whole genome shotgun (WGS) entry which is preliminary data.</text>
</comment>
<dbReference type="AlphaFoldDB" id="A0A0F9E109"/>
<reference evidence="1" key="1">
    <citation type="journal article" date="2015" name="Nature">
        <title>Complex archaea that bridge the gap between prokaryotes and eukaryotes.</title>
        <authorList>
            <person name="Spang A."/>
            <person name="Saw J.H."/>
            <person name="Jorgensen S.L."/>
            <person name="Zaremba-Niedzwiedzka K."/>
            <person name="Martijn J."/>
            <person name="Lind A.E."/>
            <person name="van Eijk R."/>
            <person name="Schleper C."/>
            <person name="Guy L."/>
            <person name="Ettema T.J."/>
        </authorList>
    </citation>
    <scope>NUCLEOTIDE SEQUENCE</scope>
</reference>
<dbReference type="EMBL" id="LAZR01026769">
    <property type="protein sequence ID" value="KKL67723.1"/>
    <property type="molecule type" value="Genomic_DNA"/>
</dbReference>
<protein>
    <submittedName>
        <fullName evidence="1">Uncharacterized protein</fullName>
    </submittedName>
</protein>